<evidence type="ECO:0000313" key="2">
    <source>
        <dbReference type="Proteomes" id="UP001396334"/>
    </source>
</evidence>
<dbReference type="EMBL" id="JBBPBN010000183">
    <property type="protein sequence ID" value="KAK8973520.1"/>
    <property type="molecule type" value="Genomic_DNA"/>
</dbReference>
<name>A0ABR2NBQ1_9ROSI</name>
<gene>
    <name evidence="1" type="ORF">V6N11_030710</name>
</gene>
<accession>A0ABR2NBQ1</accession>
<comment type="caution">
    <text evidence="1">The sequence shown here is derived from an EMBL/GenBank/DDBJ whole genome shotgun (WGS) entry which is preliminary data.</text>
</comment>
<keyword evidence="2" id="KW-1185">Reference proteome</keyword>
<organism evidence="1 2">
    <name type="scientific">Hibiscus sabdariffa</name>
    <name type="common">roselle</name>
    <dbReference type="NCBI Taxonomy" id="183260"/>
    <lineage>
        <taxon>Eukaryota</taxon>
        <taxon>Viridiplantae</taxon>
        <taxon>Streptophyta</taxon>
        <taxon>Embryophyta</taxon>
        <taxon>Tracheophyta</taxon>
        <taxon>Spermatophyta</taxon>
        <taxon>Magnoliopsida</taxon>
        <taxon>eudicotyledons</taxon>
        <taxon>Gunneridae</taxon>
        <taxon>Pentapetalae</taxon>
        <taxon>rosids</taxon>
        <taxon>malvids</taxon>
        <taxon>Malvales</taxon>
        <taxon>Malvaceae</taxon>
        <taxon>Malvoideae</taxon>
        <taxon>Hibiscus</taxon>
    </lineage>
</organism>
<dbReference type="Proteomes" id="UP001396334">
    <property type="component" value="Unassembled WGS sequence"/>
</dbReference>
<sequence>MPSMSEVVLMLSSDVPLQQPKQPGCFTKRDLIEASADNRKPIVLTILQSQWWFRQDKMISIRATLAEKVLVHSSITVSISSILILEIEGKGYISLV</sequence>
<evidence type="ECO:0008006" key="3">
    <source>
        <dbReference type="Google" id="ProtNLM"/>
    </source>
</evidence>
<reference evidence="1 2" key="1">
    <citation type="journal article" date="2024" name="G3 (Bethesda)">
        <title>Genome assembly of Hibiscus sabdariffa L. provides insights into metabolisms of medicinal natural products.</title>
        <authorList>
            <person name="Kim T."/>
        </authorList>
    </citation>
    <scope>NUCLEOTIDE SEQUENCE [LARGE SCALE GENOMIC DNA]</scope>
    <source>
        <strain evidence="1">TK-2024</strain>
        <tissue evidence="1">Old leaves</tissue>
    </source>
</reference>
<proteinExistence type="predicted"/>
<protein>
    <recommendedName>
        <fullName evidence="3">S-locus receptor kinase C-terminal domain-containing protein</fullName>
    </recommendedName>
</protein>
<evidence type="ECO:0000313" key="1">
    <source>
        <dbReference type="EMBL" id="KAK8973520.1"/>
    </source>
</evidence>